<reference evidence="4" key="1">
    <citation type="submission" date="2022-05" db="EMBL/GenBank/DDBJ databases">
        <title>The Musa troglodytarum L. genome provides insights into the mechanism of non-climacteric behaviour and enrichment of carotenoids.</title>
        <authorList>
            <person name="Wang J."/>
        </authorList>
    </citation>
    <scope>NUCLEOTIDE SEQUENCE</scope>
    <source>
        <tissue evidence="4">Leaf</tissue>
    </source>
</reference>
<proteinExistence type="predicted"/>
<keyword evidence="2" id="KW-0472">Membrane</keyword>
<dbReference type="OrthoDB" id="780128at2759"/>
<feature type="region of interest" description="Disordered" evidence="1">
    <location>
        <begin position="40"/>
        <end position="60"/>
    </location>
</feature>
<sequence>MALLPSLAALHVLAVLAVAYADRGGAPDEDIEAVITRADNKPADSGESELQVGGGGHGREGGVDAHVKTLPDKIVVAGNPEGREVHLRLPGAGAALVAQRQAQRRGRNGSRGSGDLEKFQITSADSDEARLGKGADSEARQHIYAHAKPACGRDDESPRSPLQQKVHGEPSQNHEQVNSVSLDRMPEHLHTTLVASGVTHPANGETAIQVQTLSNQPMDERIVLHSSREEVIKSAMKFSYLSISISGAALVTIFFEYYVNQSDSHSFHLKFCTLIMLASFVSGVSIPLLNFLQHHINFSLQLFRTLKCTTFALLVLALLDVSFLFMKIIALFAFVPTIAVVVIACVIAFDEAPSTSDDHHQQ</sequence>
<name>A0A9E7KDL9_9LILI</name>
<feature type="transmembrane region" description="Helical" evidence="2">
    <location>
        <begin position="328"/>
        <end position="349"/>
    </location>
</feature>
<evidence type="ECO:0000313" key="5">
    <source>
        <dbReference type="Proteomes" id="UP001055439"/>
    </source>
</evidence>
<keyword evidence="2" id="KW-1133">Transmembrane helix</keyword>
<feature type="chain" id="PRO_5039490828" evidence="3">
    <location>
        <begin position="22"/>
        <end position="362"/>
    </location>
</feature>
<feature type="signal peptide" evidence="3">
    <location>
        <begin position="1"/>
        <end position="21"/>
    </location>
</feature>
<accession>A0A9E7KDL9</accession>
<feature type="region of interest" description="Disordered" evidence="1">
    <location>
        <begin position="98"/>
        <end position="175"/>
    </location>
</feature>
<evidence type="ECO:0000256" key="1">
    <source>
        <dbReference type="SAM" id="MobiDB-lite"/>
    </source>
</evidence>
<feature type="transmembrane region" description="Helical" evidence="2">
    <location>
        <begin position="271"/>
        <end position="292"/>
    </location>
</feature>
<evidence type="ECO:0000256" key="2">
    <source>
        <dbReference type="SAM" id="Phobius"/>
    </source>
</evidence>
<organism evidence="4 5">
    <name type="scientific">Musa troglodytarum</name>
    <name type="common">fe'i banana</name>
    <dbReference type="NCBI Taxonomy" id="320322"/>
    <lineage>
        <taxon>Eukaryota</taxon>
        <taxon>Viridiplantae</taxon>
        <taxon>Streptophyta</taxon>
        <taxon>Embryophyta</taxon>
        <taxon>Tracheophyta</taxon>
        <taxon>Spermatophyta</taxon>
        <taxon>Magnoliopsida</taxon>
        <taxon>Liliopsida</taxon>
        <taxon>Zingiberales</taxon>
        <taxon>Musaceae</taxon>
        <taxon>Musa</taxon>
    </lineage>
</organism>
<evidence type="ECO:0000313" key="4">
    <source>
        <dbReference type="EMBL" id="URE11945.1"/>
    </source>
</evidence>
<keyword evidence="3" id="KW-0732">Signal</keyword>
<feature type="transmembrane region" description="Helical" evidence="2">
    <location>
        <begin position="298"/>
        <end position="321"/>
    </location>
</feature>
<keyword evidence="2" id="KW-0812">Transmembrane</keyword>
<dbReference type="AlphaFoldDB" id="A0A9E7KDL9"/>
<evidence type="ECO:0000256" key="3">
    <source>
        <dbReference type="SAM" id="SignalP"/>
    </source>
</evidence>
<feature type="compositionally biased region" description="Basic and acidic residues" evidence="1">
    <location>
        <begin position="127"/>
        <end position="141"/>
    </location>
</feature>
<dbReference type="EMBL" id="CP097508">
    <property type="protein sequence ID" value="URE11945.1"/>
    <property type="molecule type" value="Genomic_DNA"/>
</dbReference>
<gene>
    <name evidence="4" type="ORF">MUK42_21695</name>
</gene>
<feature type="transmembrane region" description="Helical" evidence="2">
    <location>
        <begin position="238"/>
        <end position="259"/>
    </location>
</feature>
<protein>
    <submittedName>
        <fullName evidence="4">Uncharacterized protein</fullName>
    </submittedName>
</protein>
<keyword evidence="5" id="KW-1185">Reference proteome</keyword>
<dbReference type="Proteomes" id="UP001055439">
    <property type="component" value="Chromosome 6"/>
</dbReference>